<dbReference type="PROSITE" id="PS00300">
    <property type="entry name" value="SRP54"/>
    <property type="match status" value="1"/>
</dbReference>
<dbReference type="EC" id="3.6.5.4" evidence="8"/>
<evidence type="ECO:0000256" key="1">
    <source>
        <dbReference type="ARBA" id="ARBA00005450"/>
    </source>
</evidence>
<dbReference type="GO" id="GO:0005525">
    <property type="term" value="F:GTP binding"/>
    <property type="evidence" value="ECO:0007669"/>
    <property type="project" value="UniProtKB-KW"/>
</dbReference>
<dbReference type="GO" id="GO:0006614">
    <property type="term" value="P:SRP-dependent cotranslational protein targeting to membrane"/>
    <property type="evidence" value="ECO:0007669"/>
    <property type="project" value="InterPro"/>
</dbReference>
<dbReference type="GO" id="GO:0003924">
    <property type="term" value="F:GTPase activity"/>
    <property type="evidence" value="ECO:0007669"/>
    <property type="project" value="InterPro"/>
</dbReference>
<protein>
    <recommendedName>
        <fullName evidence="8">signal-recognition-particle GTPase</fullName>
        <ecNumber evidence="8">3.6.5.4</ecNumber>
    </recommendedName>
</protein>
<dbReference type="InterPro" id="IPR000897">
    <property type="entry name" value="SRP54_GTPase_dom"/>
</dbReference>
<dbReference type="Pfam" id="PF02881">
    <property type="entry name" value="SRP54_N"/>
    <property type="match status" value="1"/>
</dbReference>
<dbReference type="SMART" id="SM00382">
    <property type="entry name" value="AAA"/>
    <property type="match status" value="1"/>
</dbReference>
<dbReference type="SMART" id="SM00962">
    <property type="entry name" value="SRP54"/>
    <property type="match status" value="1"/>
</dbReference>
<keyword evidence="4" id="KW-0694">RNA-binding</keyword>
<evidence type="ECO:0000256" key="3">
    <source>
        <dbReference type="ARBA" id="ARBA00022801"/>
    </source>
</evidence>
<keyword evidence="2" id="KW-0547">Nucleotide-binding</keyword>
<evidence type="ECO:0000256" key="7">
    <source>
        <dbReference type="ARBA" id="ARBA00023274"/>
    </source>
</evidence>
<accession>A0A3B1CE99</accession>
<dbReference type="Gene3D" id="1.10.260.30">
    <property type="entry name" value="Signal recognition particle, SRP54 subunit, M-domain"/>
    <property type="match status" value="1"/>
</dbReference>
<dbReference type="InterPro" id="IPR013822">
    <property type="entry name" value="Signal_recog_particl_SRP54_hlx"/>
</dbReference>
<sequence>MFDSLSERLEGVVKRLRGLHKLTEENIKEPLREVRLALLEADVNLAVVKEFIAEVREEALGVETLEGLNPGQTMIKIVNDRLTLLLGGEKADITFAERGPTVILMTGLQGSGKTTTTAKLAKAISKQGYNPMLVSVDVHRPAAMEQLKILASELEFPCHDTSPDMAPVAICKDALKSLSKHNANVLLVDTAGRLHIDGEMMEELEAIKKTVKPTEIFFIADSMTGQDAVNVAKAFNEKIGMTGVILTKFDGDSRGGAALSIKKVTGVPIKFLGVGEKVDQLETFHPDRLAGRILGMGDMMSLIEKTQETVDQKKAEAQAKKMLSATFDLNDFLDQIQMIKNMGPLDQIMKMIPGMGNALKDVKTDPYELIMTEAIINSMTLKERAAPGIINSSRKRRIAKGCGLELFDINKLLRNFQKMKKMMKKMGKSKGKKSMMDQFAGLGLDQ</sequence>
<dbReference type="Pfam" id="PF00448">
    <property type="entry name" value="SRP54"/>
    <property type="match status" value="1"/>
</dbReference>
<name>A0A3B1CE99_9ZZZZ</name>
<keyword evidence="3" id="KW-0378">Hydrolase</keyword>
<dbReference type="GO" id="GO:0008312">
    <property type="term" value="F:7S RNA binding"/>
    <property type="evidence" value="ECO:0007669"/>
    <property type="project" value="InterPro"/>
</dbReference>
<dbReference type="InterPro" id="IPR004780">
    <property type="entry name" value="SRP"/>
</dbReference>
<organism evidence="10">
    <name type="scientific">hydrothermal vent metagenome</name>
    <dbReference type="NCBI Taxonomy" id="652676"/>
    <lineage>
        <taxon>unclassified sequences</taxon>
        <taxon>metagenomes</taxon>
        <taxon>ecological metagenomes</taxon>
    </lineage>
</organism>
<evidence type="ECO:0000256" key="4">
    <source>
        <dbReference type="ARBA" id="ARBA00022884"/>
    </source>
</evidence>
<feature type="domain" description="SRP54-type proteins GTP-binding" evidence="9">
    <location>
        <begin position="268"/>
        <end position="281"/>
    </location>
</feature>
<dbReference type="Gene3D" id="1.20.120.140">
    <property type="entry name" value="Signal recognition particle SRP54, nucleotide-binding domain"/>
    <property type="match status" value="1"/>
</dbReference>
<reference evidence="10" key="1">
    <citation type="submission" date="2018-06" db="EMBL/GenBank/DDBJ databases">
        <authorList>
            <person name="Zhirakovskaya E."/>
        </authorList>
    </citation>
    <scope>NUCLEOTIDE SEQUENCE</scope>
</reference>
<dbReference type="HAMAP" id="MF_00306">
    <property type="entry name" value="SRP54"/>
    <property type="match status" value="1"/>
</dbReference>
<evidence type="ECO:0000256" key="5">
    <source>
        <dbReference type="ARBA" id="ARBA00023134"/>
    </source>
</evidence>
<evidence type="ECO:0000256" key="6">
    <source>
        <dbReference type="ARBA" id="ARBA00023135"/>
    </source>
</evidence>
<dbReference type="Pfam" id="PF02978">
    <property type="entry name" value="SRP_SPB"/>
    <property type="match status" value="1"/>
</dbReference>
<dbReference type="InterPro" id="IPR036891">
    <property type="entry name" value="Signal_recog_part_SRP54_M_sf"/>
</dbReference>
<evidence type="ECO:0000256" key="8">
    <source>
        <dbReference type="ARBA" id="ARBA00035672"/>
    </source>
</evidence>
<dbReference type="SUPFAM" id="SSF47446">
    <property type="entry name" value="Signal peptide-binding domain"/>
    <property type="match status" value="1"/>
</dbReference>
<evidence type="ECO:0000313" key="10">
    <source>
        <dbReference type="EMBL" id="VAX20990.1"/>
    </source>
</evidence>
<dbReference type="InterPro" id="IPR042101">
    <property type="entry name" value="SRP54_N_sf"/>
</dbReference>
<dbReference type="Gene3D" id="3.40.50.300">
    <property type="entry name" value="P-loop containing nucleotide triphosphate hydrolases"/>
    <property type="match status" value="1"/>
</dbReference>
<keyword evidence="5" id="KW-0342">GTP-binding</keyword>
<dbReference type="SMART" id="SM00963">
    <property type="entry name" value="SRP54_N"/>
    <property type="match status" value="1"/>
</dbReference>
<dbReference type="CDD" id="cd18539">
    <property type="entry name" value="SRP_G"/>
    <property type="match status" value="1"/>
</dbReference>
<evidence type="ECO:0000259" key="9">
    <source>
        <dbReference type="PROSITE" id="PS00300"/>
    </source>
</evidence>
<dbReference type="InterPro" id="IPR004125">
    <property type="entry name" value="Signal_recog_particle_SRP54_M"/>
</dbReference>
<dbReference type="AlphaFoldDB" id="A0A3B1CE99"/>
<dbReference type="PANTHER" id="PTHR11564:SF5">
    <property type="entry name" value="SIGNAL RECOGNITION PARTICLE SUBUNIT SRP54"/>
    <property type="match status" value="1"/>
</dbReference>
<keyword evidence="6" id="KW-0733">Signal recognition particle</keyword>
<gene>
    <name evidence="10" type="ORF">MNBD_NITROSPINAE02-466</name>
</gene>
<keyword evidence="7" id="KW-0687">Ribonucleoprotein</keyword>
<proteinExistence type="inferred from homology"/>
<evidence type="ECO:0000256" key="2">
    <source>
        <dbReference type="ARBA" id="ARBA00022741"/>
    </source>
</evidence>
<dbReference type="InterPro" id="IPR003593">
    <property type="entry name" value="AAA+_ATPase"/>
</dbReference>
<dbReference type="SUPFAM" id="SSF52540">
    <property type="entry name" value="P-loop containing nucleoside triphosphate hydrolases"/>
    <property type="match status" value="1"/>
</dbReference>
<dbReference type="InterPro" id="IPR022941">
    <property type="entry name" value="SRP54"/>
</dbReference>
<dbReference type="PANTHER" id="PTHR11564">
    <property type="entry name" value="SIGNAL RECOGNITION PARTICLE 54K PROTEIN SRP54"/>
    <property type="match status" value="1"/>
</dbReference>
<dbReference type="GO" id="GO:0005786">
    <property type="term" value="C:signal recognition particle, endoplasmic reticulum targeting"/>
    <property type="evidence" value="ECO:0007669"/>
    <property type="project" value="UniProtKB-KW"/>
</dbReference>
<dbReference type="InterPro" id="IPR027417">
    <property type="entry name" value="P-loop_NTPase"/>
</dbReference>
<comment type="similarity">
    <text evidence="1">Belongs to the GTP-binding SRP family. SRP54 subfamily.</text>
</comment>
<dbReference type="EMBL" id="UOGE01000063">
    <property type="protein sequence ID" value="VAX20990.1"/>
    <property type="molecule type" value="Genomic_DNA"/>
</dbReference>
<dbReference type="NCBIfam" id="TIGR00959">
    <property type="entry name" value="ffh"/>
    <property type="match status" value="1"/>
</dbReference>